<reference evidence="1 2" key="1">
    <citation type="submission" date="2016-10" db="EMBL/GenBank/DDBJ databases">
        <authorList>
            <person name="de Groot N.N."/>
        </authorList>
    </citation>
    <scope>NUCLEOTIDE SEQUENCE [LARGE SCALE GENOMIC DNA]</scope>
    <source>
        <strain evidence="1 2">DSM 1283</strain>
    </source>
</reference>
<gene>
    <name evidence="1" type="ORF">SAMN04489757_14212</name>
</gene>
<dbReference type="InterPro" id="IPR038056">
    <property type="entry name" value="YjbR-like_sf"/>
</dbReference>
<dbReference type="EMBL" id="FOWD01000042">
    <property type="protein sequence ID" value="SFO57748.1"/>
    <property type="molecule type" value="Genomic_DNA"/>
</dbReference>
<dbReference type="PANTHER" id="PTHR35145:SF1">
    <property type="entry name" value="CYTOPLASMIC PROTEIN"/>
    <property type="match status" value="1"/>
</dbReference>
<dbReference type="OrthoDB" id="9789813at2"/>
<sequence length="108" mass="13120">MFTRKEVIDYCKTFQNVYEDYPFHDDNMTVMRCKRNKKSFAFIYERNGFMCVNIKCAPQWTEFWRNAYKGIIPGYHMNKKHWNTIILDGSVPRKEIERMIGESYDLVK</sequence>
<dbReference type="InterPro" id="IPR007351">
    <property type="entry name" value="YjbR"/>
</dbReference>
<dbReference type="Proteomes" id="UP000198806">
    <property type="component" value="Unassembled WGS sequence"/>
</dbReference>
<dbReference type="Gene3D" id="3.90.1150.30">
    <property type="match status" value="1"/>
</dbReference>
<accession>A0A1I5IAX5</accession>
<name>A0A1I5IAX5_9FIRM</name>
<dbReference type="PANTHER" id="PTHR35145">
    <property type="entry name" value="CYTOPLASMIC PROTEIN-RELATED"/>
    <property type="match status" value="1"/>
</dbReference>
<keyword evidence="1" id="KW-0238">DNA-binding</keyword>
<dbReference type="GO" id="GO:0003677">
    <property type="term" value="F:DNA binding"/>
    <property type="evidence" value="ECO:0007669"/>
    <property type="project" value="UniProtKB-KW"/>
</dbReference>
<evidence type="ECO:0000313" key="1">
    <source>
        <dbReference type="EMBL" id="SFO57748.1"/>
    </source>
</evidence>
<dbReference type="SUPFAM" id="SSF142906">
    <property type="entry name" value="YjbR-like"/>
    <property type="match status" value="1"/>
</dbReference>
<dbReference type="STRING" id="1527.SAMN04489757_14212"/>
<organism evidence="1 2">
    <name type="scientific">Anaerocolumna aminovalerica</name>
    <dbReference type="NCBI Taxonomy" id="1527"/>
    <lineage>
        <taxon>Bacteria</taxon>
        <taxon>Bacillati</taxon>
        <taxon>Bacillota</taxon>
        <taxon>Clostridia</taxon>
        <taxon>Lachnospirales</taxon>
        <taxon>Lachnospiraceae</taxon>
        <taxon>Anaerocolumna</taxon>
    </lineage>
</organism>
<evidence type="ECO:0000313" key="2">
    <source>
        <dbReference type="Proteomes" id="UP000198806"/>
    </source>
</evidence>
<dbReference type="AlphaFoldDB" id="A0A1I5IAX5"/>
<keyword evidence="2" id="KW-1185">Reference proteome</keyword>
<dbReference type="RefSeq" id="WP_091688310.1">
    <property type="nucleotide sequence ID" value="NZ_BAABFM010000015.1"/>
</dbReference>
<protein>
    <submittedName>
        <fullName evidence="1">Predicted DNA-binding protein, MmcQ/YjbR family</fullName>
    </submittedName>
</protein>
<proteinExistence type="predicted"/>
<dbReference type="InterPro" id="IPR058532">
    <property type="entry name" value="YjbR/MT2646/Rv2570-like"/>
</dbReference>
<dbReference type="Pfam" id="PF04237">
    <property type="entry name" value="YjbR"/>
    <property type="match status" value="1"/>
</dbReference>